<protein>
    <submittedName>
        <fullName evidence="2">Uncharacterized protein</fullName>
    </submittedName>
</protein>
<organism evidence="2 3">
    <name type="scientific">Halorhabdus utahensis (strain DSM 12940 / JCM 11049 / AX-2)</name>
    <dbReference type="NCBI Taxonomy" id="519442"/>
    <lineage>
        <taxon>Archaea</taxon>
        <taxon>Methanobacteriati</taxon>
        <taxon>Methanobacteriota</taxon>
        <taxon>Stenosarchaea group</taxon>
        <taxon>Halobacteria</taxon>
        <taxon>Halobacteriales</taxon>
        <taxon>Haloarculaceae</taxon>
        <taxon>Halorhabdus</taxon>
    </lineage>
</organism>
<evidence type="ECO:0000256" key="1">
    <source>
        <dbReference type="SAM" id="MobiDB-lite"/>
    </source>
</evidence>
<feature type="region of interest" description="Disordered" evidence="1">
    <location>
        <begin position="1"/>
        <end position="33"/>
    </location>
</feature>
<accession>C7NP04</accession>
<dbReference type="AlphaFoldDB" id="C7NP04"/>
<dbReference type="EMBL" id="CP001687">
    <property type="protein sequence ID" value="ACV10295.1"/>
    <property type="molecule type" value="Genomic_DNA"/>
</dbReference>
<evidence type="ECO:0000313" key="2">
    <source>
        <dbReference type="EMBL" id="ACV10295.1"/>
    </source>
</evidence>
<dbReference type="HOGENOM" id="CLU_1381380_0_0_2"/>
<sequence length="197" mass="21718">MAFFVQPDRARSPTPRLSGIPTKNEAKSVSSAPHFGRGSLPGLGSDRSVESLFLGIEFVSGAFEESRPVNTKPRLRHAGLIADFLVNSDRGILRSFCHDSSYPLKAQISEVWVLYLTFSKNQRHHIPDIVSLVQLALYPVGVRLPARQIAVFGVASTRGSATDRWEPFTGSPSLDEGDTSSNISWVRKSRVTRVVRL</sequence>
<proteinExistence type="predicted"/>
<gene>
    <name evidence="2" type="ordered locus">Huta_0106</name>
</gene>
<keyword evidence="3" id="KW-1185">Reference proteome</keyword>
<dbReference type="KEGG" id="hut:Huta_0106"/>
<reference evidence="2 3" key="1">
    <citation type="journal article" date="2009" name="Stand. Genomic Sci.">
        <title>Complete genome sequence of Halorhabdus utahensis type strain (AX-2).</title>
        <authorList>
            <person name="Anderson I."/>
            <person name="Tindall B.J."/>
            <person name="Pomrenke H."/>
            <person name="Goker M."/>
            <person name="Lapidus A."/>
            <person name="Nolan M."/>
            <person name="Copeland A."/>
            <person name="Glavina Del Rio T."/>
            <person name="Chen F."/>
            <person name="Tice H."/>
            <person name="Cheng J.F."/>
            <person name="Lucas S."/>
            <person name="Chertkov O."/>
            <person name="Bruce D."/>
            <person name="Brettin T."/>
            <person name="Detter J.C."/>
            <person name="Han C."/>
            <person name="Goodwin L."/>
            <person name="Land M."/>
            <person name="Hauser L."/>
            <person name="Chang Y.J."/>
            <person name="Jeffries C.D."/>
            <person name="Pitluck S."/>
            <person name="Pati A."/>
            <person name="Mavromatis K."/>
            <person name="Ivanova N."/>
            <person name="Ovchinnikova G."/>
            <person name="Chen A."/>
            <person name="Palaniappan K."/>
            <person name="Chain P."/>
            <person name="Rohde M."/>
            <person name="Bristow J."/>
            <person name="Eisen J.A."/>
            <person name="Markowitz V."/>
            <person name="Hugenholtz P."/>
            <person name="Kyrpides N.C."/>
            <person name="Klenk H.P."/>
        </authorList>
    </citation>
    <scope>NUCLEOTIDE SEQUENCE [LARGE SCALE GENOMIC DNA]</scope>
    <source>
        <strain evidence="3">DSM 12940 / JCM 11049 / AX-2</strain>
    </source>
</reference>
<evidence type="ECO:0000313" key="3">
    <source>
        <dbReference type="Proteomes" id="UP000002071"/>
    </source>
</evidence>
<name>C7NP04_HALUD</name>
<dbReference type="Proteomes" id="UP000002071">
    <property type="component" value="Chromosome"/>
</dbReference>